<dbReference type="EMBL" id="OX596107">
    <property type="protein sequence ID" value="CAI9702035.1"/>
    <property type="molecule type" value="Genomic_DNA"/>
</dbReference>
<protein>
    <submittedName>
        <fullName evidence="1">Uncharacterized protein</fullName>
    </submittedName>
</protein>
<name>A0ACB0EMZ8_RANTA</name>
<reference evidence="1" key="1">
    <citation type="submission" date="2023-05" db="EMBL/GenBank/DDBJ databases">
        <authorList>
            <consortium name="ELIXIR-Norway"/>
        </authorList>
    </citation>
    <scope>NUCLEOTIDE SEQUENCE</scope>
</reference>
<proteinExistence type="predicted"/>
<accession>A0ACB0EMZ8</accession>
<gene>
    <name evidence="1" type="ORF">MRATA1EN3_LOCUS13248</name>
</gene>
<sequence length="89" mass="10062">MVPWARPLIWSVFRNEAYCHCVDQRSQSNQRKASQSVRATRPDGEATRPHSSVLLLDVSNGGDSRHMAELEREPGWPGPQNKNGKKTCF</sequence>
<evidence type="ECO:0000313" key="1">
    <source>
        <dbReference type="EMBL" id="CAI9702035.1"/>
    </source>
</evidence>
<evidence type="ECO:0000313" key="2">
    <source>
        <dbReference type="Proteomes" id="UP001162501"/>
    </source>
</evidence>
<dbReference type="Proteomes" id="UP001162501">
    <property type="component" value="Chromosome 23"/>
</dbReference>
<organism evidence="1 2">
    <name type="scientific">Rangifer tarandus platyrhynchus</name>
    <name type="common">Svalbard reindeer</name>
    <dbReference type="NCBI Taxonomy" id="3082113"/>
    <lineage>
        <taxon>Eukaryota</taxon>
        <taxon>Metazoa</taxon>
        <taxon>Chordata</taxon>
        <taxon>Craniata</taxon>
        <taxon>Vertebrata</taxon>
        <taxon>Euteleostomi</taxon>
        <taxon>Mammalia</taxon>
        <taxon>Eutheria</taxon>
        <taxon>Laurasiatheria</taxon>
        <taxon>Artiodactyla</taxon>
        <taxon>Ruminantia</taxon>
        <taxon>Pecora</taxon>
        <taxon>Cervidae</taxon>
        <taxon>Odocoileinae</taxon>
        <taxon>Rangifer</taxon>
    </lineage>
</organism>